<keyword evidence="1" id="KW-0812">Transmembrane</keyword>
<dbReference type="OrthoDB" id="215737at2"/>
<keyword evidence="1" id="KW-0472">Membrane</keyword>
<dbReference type="InParanoid" id="A0A517SM50"/>
<keyword evidence="1" id="KW-1133">Transmembrane helix</keyword>
<proteinExistence type="predicted"/>
<name>A0A517SM50_9PLAN</name>
<dbReference type="Proteomes" id="UP000315700">
    <property type="component" value="Chromosome"/>
</dbReference>
<evidence type="ECO:0000313" key="2">
    <source>
        <dbReference type="EMBL" id="QDT57196.1"/>
    </source>
</evidence>
<dbReference type="EMBL" id="CP036271">
    <property type="protein sequence ID" value="QDT57196.1"/>
    <property type="molecule type" value="Genomic_DNA"/>
</dbReference>
<dbReference type="PROSITE" id="PS51257">
    <property type="entry name" value="PROKAR_LIPOPROTEIN"/>
    <property type="match status" value="1"/>
</dbReference>
<gene>
    <name evidence="2" type="ORF">Pan44_52630</name>
</gene>
<reference evidence="2 3" key="1">
    <citation type="submission" date="2019-02" db="EMBL/GenBank/DDBJ databases">
        <title>Deep-cultivation of Planctomycetes and their phenomic and genomic characterization uncovers novel biology.</title>
        <authorList>
            <person name="Wiegand S."/>
            <person name="Jogler M."/>
            <person name="Boedeker C."/>
            <person name="Pinto D."/>
            <person name="Vollmers J."/>
            <person name="Rivas-Marin E."/>
            <person name="Kohn T."/>
            <person name="Peeters S.H."/>
            <person name="Heuer A."/>
            <person name="Rast P."/>
            <person name="Oberbeckmann S."/>
            <person name="Bunk B."/>
            <person name="Jeske O."/>
            <person name="Meyerdierks A."/>
            <person name="Storesund J.E."/>
            <person name="Kallscheuer N."/>
            <person name="Luecker S."/>
            <person name="Lage O.M."/>
            <person name="Pohl T."/>
            <person name="Merkel B.J."/>
            <person name="Hornburger P."/>
            <person name="Mueller R.-W."/>
            <person name="Bruemmer F."/>
            <person name="Labrenz M."/>
            <person name="Spormann A.M."/>
            <person name="Op den Camp H."/>
            <person name="Overmann J."/>
            <person name="Amann R."/>
            <person name="Jetten M.S.M."/>
            <person name="Mascher T."/>
            <person name="Medema M.H."/>
            <person name="Devos D.P."/>
            <person name="Kaster A.-K."/>
            <person name="Ovreas L."/>
            <person name="Rohde M."/>
            <person name="Galperin M.Y."/>
            <person name="Jogler C."/>
        </authorList>
    </citation>
    <scope>NUCLEOTIDE SEQUENCE [LARGE SCALE GENOMIC DNA]</scope>
    <source>
        <strain evidence="2 3">Pan44</strain>
    </source>
</reference>
<dbReference type="RefSeq" id="WP_145034571.1">
    <property type="nucleotide sequence ID" value="NZ_CP036271.1"/>
</dbReference>
<sequence>MSWRAWDRLAAWRQRYWQMTPAVAALFFGGCAGGITTWIPGRAHLHNSNCSPLYARDIDDCITAHRAKCASRECLKSLSHQSQCDFSSDYAYGFEQAFVDVAQGGWGVTPAVPPRRYWGLCYRTESGKQQACDWLAGYTAGAERALAMLGKEGVIASAYSCGVCGGQCGGTCDAGTW</sequence>
<evidence type="ECO:0000256" key="1">
    <source>
        <dbReference type="SAM" id="Phobius"/>
    </source>
</evidence>
<keyword evidence="3" id="KW-1185">Reference proteome</keyword>
<dbReference type="KEGG" id="ccos:Pan44_52630"/>
<feature type="transmembrane region" description="Helical" evidence="1">
    <location>
        <begin position="21"/>
        <end position="41"/>
    </location>
</feature>
<evidence type="ECO:0008006" key="4">
    <source>
        <dbReference type="Google" id="ProtNLM"/>
    </source>
</evidence>
<accession>A0A517SM50</accession>
<evidence type="ECO:0000313" key="3">
    <source>
        <dbReference type="Proteomes" id="UP000315700"/>
    </source>
</evidence>
<protein>
    <recommendedName>
        <fullName evidence="4">Lipoprotein</fullName>
    </recommendedName>
</protein>
<organism evidence="2 3">
    <name type="scientific">Caulifigura coniformis</name>
    <dbReference type="NCBI Taxonomy" id="2527983"/>
    <lineage>
        <taxon>Bacteria</taxon>
        <taxon>Pseudomonadati</taxon>
        <taxon>Planctomycetota</taxon>
        <taxon>Planctomycetia</taxon>
        <taxon>Planctomycetales</taxon>
        <taxon>Planctomycetaceae</taxon>
        <taxon>Caulifigura</taxon>
    </lineage>
</organism>
<dbReference type="AlphaFoldDB" id="A0A517SM50"/>